<dbReference type="SMART" id="SM00267">
    <property type="entry name" value="GGDEF"/>
    <property type="match status" value="1"/>
</dbReference>
<dbReference type="SUPFAM" id="SSF55781">
    <property type="entry name" value="GAF domain-like"/>
    <property type="match status" value="1"/>
</dbReference>
<dbReference type="SMART" id="SM00052">
    <property type="entry name" value="EAL"/>
    <property type="match status" value="1"/>
</dbReference>
<dbReference type="PANTHER" id="PTHR44757">
    <property type="entry name" value="DIGUANYLATE CYCLASE DGCP"/>
    <property type="match status" value="1"/>
</dbReference>
<dbReference type="SUPFAM" id="SSF55073">
    <property type="entry name" value="Nucleotide cyclase"/>
    <property type="match status" value="1"/>
</dbReference>
<dbReference type="FunFam" id="3.30.70.270:FF:000001">
    <property type="entry name" value="Diguanylate cyclase domain protein"/>
    <property type="match status" value="1"/>
</dbReference>
<dbReference type="FunFam" id="3.20.20.450:FF:000001">
    <property type="entry name" value="Cyclic di-GMP phosphodiesterase yahA"/>
    <property type="match status" value="1"/>
</dbReference>
<dbReference type="CDD" id="cd01949">
    <property type="entry name" value="GGDEF"/>
    <property type="match status" value="1"/>
</dbReference>
<evidence type="ECO:0000313" key="3">
    <source>
        <dbReference type="EMBL" id="MBB2995303.1"/>
    </source>
</evidence>
<keyword evidence="4" id="KW-1185">Reference proteome</keyword>
<sequence>MTMDHIEQAEAETWKLQRRLDRERRARLEAESIAEQGFRDLFEKNQQLLMLEAIADAANQADSITDALQSALRTVCRFTDWQVGHAYIVEESKEGPYLAPTSIWDRVEEESFHDFYLSTETLEFRPGAGLPGRVLASAEPVWIRDLALDSNFLRTATSGRAGLKSAAAFPILLGTEVTAVLEFFSNRVLELDETLMRLMAKIGTQLGRVVERNRAQEQLIHHAFHDPLTRLPNRALFADRLAHAVARSHRHGEDKFAVLFIDLDRFKLVNDSLGHPAGDDLIVQVAERLRACLREEDTLARMGGDEYTVLLDSIEDVNDAMRIAERLISAFQEHFVIAGEELFASASIGIATSTGGGETAPEILRHADLAMYRAKSLGKGRFELYDPGMHELAASRLALENRLRRALHENEFVVHYQPIISLSEGGIVGVEALVRWRKSETELVYPDGFISVAEETGLILFLGMWVLREACSTMVRWHKEFPRTPELTVSINVSALQFAQNDFVQQVSKVLRETGIRPETVSLEITESVSMTNSEHTMTVLARLRALGVRISIDDFGTGYSSLAYLHRFQLDTLKIDRSFVAQLDDSKEGLHVVQSIMDLAQNLGLNVVAEGAENARHVAQLTAMGCEFAQGFYYSRPVEAGALSALLEEQGQQPNSIVA</sequence>
<proteinExistence type="predicted"/>
<dbReference type="InterPro" id="IPR029787">
    <property type="entry name" value="Nucleotide_cyclase"/>
</dbReference>
<dbReference type="PANTHER" id="PTHR44757:SF2">
    <property type="entry name" value="BIOFILM ARCHITECTURE MAINTENANCE PROTEIN MBAA"/>
    <property type="match status" value="1"/>
</dbReference>
<dbReference type="InterPro" id="IPR043128">
    <property type="entry name" value="Rev_trsase/Diguanyl_cyclase"/>
</dbReference>
<dbReference type="Gene3D" id="3.30.450.40">
    <property type="match status" value="1"/>
</dbReference>
<dbReference type="InterPro" id="IPR029016">
    <property type="entry name" value="GAF-like_dom_sf"/>
</dbReference>
<dbReference type="Pfam" id="PF00563">
    <property type="entry name" value="EAL"/>
    <property type="match status" value="1"/>
</dbReference>
<name>A0A839QI61_9MICC</name>
<dbReference type="PROSITE" id="PS50887">
    <property type="entry name" value="GGDEF"/>
    <property type="match status" value="1"/>
</dbReference>
<dbReference type="PROSITE" id="PS50883">
    <property type="entry name" value="EAL"/>
    <property type="match status" value="1"/>
</dbReference>
<dbReference type="InterPro" id="IPR003018">
    <property type="entry name" value="GAF"/>
</dbReference>
<dbReference type="CDD" id="cd01948">
    <property type="entry name" value="EAL"/>
    <property type="match status" value="1"/>
</dbReference>
<dbReference type="AlphaFoldDB" id="A0A839QI61"/>
<dbReference type="InterPro" id="IPR052155">
    <property type="entry name" value="Biofilm_reg_signaling"/>
</dbReference>
<reference evidence="3 4" key="1">
    <citation type="submission" date="2020-08" db="EMBL/GenBank/DDBJ databases">
        <title>Sequencing the genomes of 1000 actinobacteria strains.</title>
        <authorList>
            <person name="Klenk H.-P."/>
        </authorList>
    </citation>
    <scope>NUCLEOTIDE SEQUENCE [LARGE SCALE GENOMIC DNA]</scope>
    <source>
        <strain evidence="3 4">DSM 22826</strain>
    </source>
</reference>
<accession>A0A839QI61</accession>
<feature type="domain" description="EAL" evidence="1">
    <location>
        <begin position="396"/>
        <end position="652"/>
    </location>
</feature>
<dbReference type="Pfam" id="PF13185">
    <property type="entry name" value="GAF_2"/>
    <property type="match status" value="1"/>
</dbReference>
<gene>
    <name evidence="3" type="ORF">E9229_001494</name>
</gene>
<dbReference type="InterPro" id="IPR035919">
    <property type="entry name" value="EAL_sf"/>
</dbReference>
<dbReference type="Proteomes" id="UP000523000">
    <property type="component" value="Unassembled WGS sequence"/>
</dbReference>
<evidence type="ECO:0000259" key="1">
    <source>
        <dbReference type="PROSITE" id="PS50883"/>
    </source>
</evidence>
<comment type="caution">
    <text evidence="3">The sequence shown here is derived from an EMBL/GenBank/DDBJ whole genome shotgun (WGS) entry which is preliminary data.</text>
</comment>
<dbReference type="Gene3D" id="3.30.70.270">
    <property type="match status" value="1"/>
</dbReference>
<dbReference type="EMBL" id="JACHVS010000001">
    <property type="protein sequence ID" value="MBB2995303.1"/>
    <property type="molecule type" value="Genomic_DNA"/>
</dbReference>
<evidence type="ECO:0000259" key="2">
    <source>
        <dbReference type="PROSITE" id="PS50887"/>
    </source>
</evidence>
<dbReference type="SMART" id="SM00065">
    <property type="entry name" value="GAF"/>
    <property type="match status" value="1"/>
</dbReference>
<dbReference type="SUPFAM" id="SSF141868">
    <property type="entry name" value="EAL domain-like"/>
    <property type="match status" value="1"/>
</dbReference>
<organism evidence="3 4">
    <name type="scientific">Paeniglutamicibacter cryotolerans</name>
    <dbReference type="NCBI Taxonomy" id="670079"/>
    <lineage>
        <taxon>Bacteria</taxon>
        <taxon>Bacillati</taxon>
        <taxon>Actinomycetota</taxon>
        <taxon>Actinomycetes</taxon>
        <taxon>Micrococcales</taxon>
        <taxon>Micrococcaceae</taxon>
        <taxon>Paeniglutamicibacter</taxon>
    </lineage>
</organism>
<protein>
    <submittedName>
        <fullName evidence="3">Diguanylate cyclase (GGDEF)-like protein</fullName>
    </submittedName>
</protein>
<feature type="domain" description="GGDEF" evidence="2">
    <location>
        <begin position="254"/>
        <end position="387"/>
    </location>
</feature>
<dbReference type="Pfam" id="PF00990">
    <property type="entry name" value="GGDEF"/>
    <property type="match status" value="1"/>
</dbReference>
<dbReference type="InterPro" id="IPR001633">
    <property type="entry name" value="EAL_dom"/>
</dbReference>
<dbReference type="Gene3D" id="3.20.20.450">
    <property type="entry name" value="EAL domain"/>
    <property type="match status" value="1"/>
</dbReference>
<dbReference type="NCBIfam" id="TIGR00254">
    <property type="entry name" value="GGDEF"/>
    <property type="match status" value="1"/>
</dbReference>
<evidence type="ECO:0000313" key="4">
    <source>
        <dbReference type="Proteomes" id="UP000523000"/>
    </source>
</evidence>
<dbReference type="InterPro" id="IPR000160">
    <property type="entry name" value="GGDEF_dom"/>
</dbReference>